<reference evidence="1" key="1">
    <citation type="submission" date="2020-08" db="EMBL/GenBank/DDBJ databases">
        <title>Multicomponent nature underlies the extraordinary mechanical properties of spider dragline silk.</title>
        <authorList>
            <person name="Kono N."/>
            <person name="Nakamura H."/>
            <person name="Mori M."/>
            <person name="Yoshida Y."/>
            <person name="Ohtoshi R."/>
            <person name="Malay A.D."/>
            <person name="Moran D.A.P."/>
            <person name="Tomita M."/>
            <person name="Numata K."/>
            <person name="Arakawa K."/>
        </authorList>
    </citation>
    <scope>NUCLEOTIDE SEQUENCE</scope>
</reference>
<dbReference type="InterPro" id="IPR050951">
    <property type="entry name" value="Retrovirus_Pol_polyprotein"/>
</dbReference>
<dbReference type="InterPro" id="IPR036397">
    <property type="entry name" value="RNaseH_sf"/>
</dbReference>
<dbReference type="Proteomes" id="UP000887159">
    <property type="component" value="Unassembled WGS sequence"/>
</dbReference>
<evidence type="ECO:0000313" key="1">
    <source>
        <dbReference type="EMBL" id="GFX93553.1"/>
    </source>
</evidence>
<sequence>MQQLCFILNIDQDIIPVYYPQTNPFERNNRDLKPRITILVQNQHDEWEDKLPSIRFVLNSAKCDTTGKTDTYLQFGREMRTIDDVTNAFRAIIDNENFVPEITPYLKRLARISSEVRERIEEKQDQRKTRACQCPLAQTAYYLYKD</sequence>
<keyword evidence="2" id="KW-1185">Reference proteome</keyword>
<dbReference type="GO" id="GO:0003676">
    <property type="term" value="F:nucleic acid binding"/>
    <property type="evidence" value="ECO:0007669"/>
    <property type="project" value="InterPro"/>
</dbReference>
<comment type="caution">
    <text evidence="1">The sequence shown here is derived from an EMBL/GenBank/DDBJ whole genome shotgun (WGS) entry which is preliminary data.</text>
</comment>
<dbReference type="SUPFAM" id="SSF53098">
    <property type="entry name" value="Ribonuclease H-like"/>
    <property type="match status" value="1"/>
</dbReference>
<dbReference type="InterPro" id="IPR012337">
    <property type="entry name" value="RNaseH-like_sf"/>
</dbReference>
<dbReference type="Gene3D" id="3.30.420.10">
    <property type="entry name" value="Ribonuclease H-like superfamily/Ribonuclease H"/>
    <property type="match status" value="1"/>
</dbReference>
<dbReference type="PANTHER" id="PTHR37984:SF5">
    <property type="entry name" value="PROTEIN NYNRIN-LIKE"/>
    <property type="match status" value="1"/>
</dbReference>
<proteinExistence type="predicted"/>
<evidence type="ECO:0000313" key="2">
    <source>
        <dbReference type="Proteomes" id="UP000887159"/>
    </source>
</evidence>
<accession>A0A8X6UZF9</accession>
<dbReference type="EMBL" id="BMAU01021174">
    <property type="protein sequence ID" value="GFX93553.1"/>
    <property type="molecule type" value="Genomic_DNA"/>
</dbReference>
<name>A0A8X6UZF9_TRICX</name>
<dbReference type="AlphaFoldDB" id="A0A8X6UZF9"/>
<protein>
    <submittedName>
        <fullName evidence="1">Integrase catalytic domain-containing protein</fullName>
    </submittedName>
</protein>
<organism evidence="1 2">
    <name type="scientific">Trichonephila clavipes</name>
    <name type="common">Golden silk orbweaver</name>
    <name type="synonym">Nephila clavipes</name>
    <dbReference type="NCBI Taxonomy" id="2585209"/>
    <lineage>
        <taxon>Eukaryota</taxon>
        <taxon>Metazoa</taxon>
        <taxon>Ecdysozoa</taxon>
        <taxon>Arthropoda</taxon>
        <taxon>Chelicerata</taxon>
        <taxon>Arachnida</taxon>
        <taxon>Araneae</taxon>
        <taxon>Araneomorphae</taxon>
        <taxon>Entelegynae</taxon>
        <taxon>Araneoidea</taxon>
        <taxon>Nephilidae</taxon>
        <taxon>Trichonephila</taxon>
    </lineage>
</organism>
<gene>
    <name evidence="1" type="ORF">TNCV_1094931</name>
</gene>
<dbReference type="PANTHER" id="PTHR37984">
    <property type="entry name" value="PROTEIN CBG26694"/>
    <property type="match status" value="1"/>
</dbReference>